<evidence type="ECO:0000313" key="3">
    <source>
        <dbReference type="Proteomes" id="UP000258613"/>
    </source>
</evidence>
<sequence>MTVWYTVISVCPPPCLCSKHVAGARIGPSRMHAAVAGTSGPIHDGQRISATRMGSGEIDAHGRLLE</sequence>
<name>A0A346PSU9_9EURY</name>
<gene>
    <name evidence="2" type="ORF">AArcMg_2604</name>
</gene>
<feature type="region of interest" description="Disordered" evidence="1">
    <location>
        <begin position="35"/>
        <end position="66"/>
    </location>
</feature>
<dbReference type="AlphaFoldDB" id="A0A346PSU9"/>
<dbReference type="EMBL" id="CP027033">
    <property type="protein sequence ID" value="AXR82594.1"/>
    <property type="molecule type" value="Genomic_DNA"/>
</dbReference>
<evidence type="ECO:0000313" key="2">
    <source>
        <dbReference type="EMBL" id="AXR82594.1"/>
    </source>
</evidence>
<organism evidence="2 3">
    <name type="scientific">Natrarchaeobaculum sulfurireducens</name>
    <dbReference type="NCBI Taxonomy" id="2044521"/>
    <lineage>
        <taxon>Archaea</taxon>
        <taxon>Methanobacteriati</taxon>
        <taxon>Methanobacteriota</taxon>
        <taxon>Stenosarchaea group</taxon>
        <taxon>Halobacteria</taxon>
        <taxon>Halobacteriales</taxon>
        <taxon>Natrialbaceae</taxon>
        <taxon>Natrarchaeobaculum</taxon>
    </lineage>
</organism>
<evidence type="ECO:0000256" key="1">
    <source>
        <dbReference type="SAM" id="MobiDB-lite"/>
    </source>
</evidence>
<dbReference type="Proteomes" id="UP000258613">
    <property type="component" value="Chromosome"/>
</dbReference>
<accession>A0A346PSU9</accession>
<dbReference type="KEGG" id="nag:AArcMg_2604"/>
<protein>
    <submittedName>
        <fullName evidence="2">Uncharacterized protein</fullName>
    </submittedName>
</protein>
<keyword evidence="3" id="KW-1185">Reference proteome</keyword>
<reference evidence="3" key="1">
    <citation type="submission" date="2018-02" db="EMBL/GenBank/DDBJ databases">
        <title>Phenotypic and genomic properties of facultatively anaerobic sulfur-reducing natronoarchaea from hypersaline soda lakes.</title>
        <authorList>
            <person name="Sorokin D.Y."/>
            <person name="Kublanov I.V."/>
            <person name="Roman P."/>
            <person name="Sinninghe Damste J.S."/>
            <person name="Golyshin P.N."/>
            <person name="Rojo D."/>
            <person name="Ciordia S."/>
            <person name="Mena M.D.C."/>
            <person name="Ferrer M."/>
            <person name="Messina E."/>
            <person name="Smedile F."/>
            <person name="La Spada G."/>
            <person name="La Cono V."/>
            <person name="Yakimov M.M."/>
        </authorList>
    </citation>
    <scope>NUCLEOTIDE SEQUENCE [LARGE SCALE GENOMIC DNA]</scope>
    <source>
        <strain evidence="3">AArc-Mg</strain>
    </source>
</reference>
<proteinExistence type="predicted"/>